<dbReference type="EMBL" id="HBGT01023516">
    <property type="protein sequence ID" value="CAD9430335.1"/>
    <property type="molecule type" value="Transcribed_RNA"/>
</dbReference>
<evidence type="ECO:0000256" key="2">
    <source>
        <dbReference type="SAM" id="Phobius"/>
    </source>
</evidence>
<dbReference type="AlphaFoldDB" id="A0A7S2G387"/>
<keyword evidence="2" id="KW-1133">Transmembrane helix</keyword>
<organism evidence="3">
    <name type="scientific">Florenciella parvula</name>
    <dbReference type="NCBI Taxonomy" id="236787"/>
    <lineage>
        <taxon>Eukaryota</taxon>
        <taxon>Sar</taxon>
        <taxon>Stramenopiles</taxon>
        <taxon>Ochrophyta</taxon>
        <taxon>Dictyochophyceae</taxon>
        <taxon>Florenciellales</taxon>
        <taxon>Florenciella</taxon>
    </lineage>
</organism>
<gene>
    <name evidence="3" type="ORF">FPAR1323_LOCUS12200</name>
</gene>
<feature type="region of interest" description="Disordered" evidence="1">
    <location>
        <begin position="94"/>
        <end position="115"/>
    </location>
</feature>
<feature type="compositionally biased region" description="Basic and acidic residues" evidence="1">
    <location>
        <begin position="130"/>
        <end position="150"/>
    </location>
</feature>
<accession>A0A7S2G387</accession>
<feature type="region of interest" description="Disordered" evidence="1">
    <location>
        <begin position="130"/>
        <end position="173"/>
    </location>
</feature>
<feature type="compositionally biased region" description="Low complexity" evidence="1">
    <location>
        <begin position="98"/>
        <end position="108"/>
    </location>
</feature>
<protein>
    <submittedName>
        <fullName evidence="3">Uncharacterized protein</fullName>
    </submittedName>
</protein>
<evidence type="ECO:0000313" key="3">
    <source>
        <dbReference type="EMBL" id="CAD9430335.1"/>
    </source>
</evidence>
<evidence type="ECO:0000256" key="1">
    <source>
        <dbReference type="SAM" id="MobiDB-lite"/>
    </source>
</evidence>
<feature type="transmembrane region" description="Helical" evidence="2">
    <location>
        <begin position="30"/>
        <end position="54"/>
    </location>
</feature>
<proteinExistence type="predicted"/>
<reference evidence="3" key="1">
    <citation type="submission" date="2021-01" db="EMBL/GenBank/DDBJ databases">
        <authorList>
            <person name="Corre E."/>
            <person name="Pelletier E."/>
            <person name="Niang G."/>
            <person name="Scheremetjew M."/>
            <person name="Finn R."/>
            <person name="Kale V."/>
            <person name="Holt S."/>
            <person name="Cochrane G."/>
            <person name="Meng A."/>
            <person name="Brown T."/>
            <person name="Cohen L."/>
        </authorList>
    </citation>
    <scope>NUCLEOTIDE SEQUENCE</scope>
    <source>
        <strain evidence="3">RCC1693</strain>
    </source>
</reference>
<name>A0A7S2G387_9STRA</name>
<sequence length="199" mass="21761">MSAAGGDTTVPHECYQGEQPLPYIGLQPTLLLAIMTLAGVGICAGAIFALLYYINTLVKRLKQLTALIESISENSVSRPMFEAKMEELRDALMYDETSSQVSRSRSPSAENMTSEEHMAKLSEINGLNNERAERPHSGDRGGHGRQDARRTIRRTLSNSSIQSLRDSLSNSSLRDSLTANDLVSLEYMFGDQDSAGVSC</sequence>
<keyword evidence="2" id="KW-0812">Transmembrane</keyword>
<feature type="compositionally biased region" description="Low complexity" evidence="1">
    <location>
        <begin position="156"/>
        <end position="173"/>
    </location>
</feature>
<keyword evidence="2" id="KW-0472">Membrane</keyword>